<keyword evidence="2" id="KW-1185">Reference proteome</keyword>
<dbReference type="EMBL" id="UYRT01009763">
    <property type="protein sequence ID" value="VDK48048.1"/>
    <property type="molecule type" value="Genomic_DNA"/>
</dbReference>
<accession>A0A183D865</accession>
<evidence type="ECO:0000313" key="1">
    <source>
        <dbReference type="EMBL" id="VDK48048.1"/>
    </source>
</evidence>
<organism evidence="3">
    <name type="scientific">Gongylonema pulchrum</name>
    <dbReference type="NCBI Taxonomy" id="637853"/>
    <lineage>
        <taxon>Eukaryota</taxon>
        <taxon>Metazoa</taxon>
        <taxon>Ecdysozoa</taxon>
        <taxon>Nematoda</taxon>
        <taxon>Chromadorea</taxon>
        <taxon>Rhabditida</taxon>
        <taxon>Spirurina</taxon>
        <taxon>Spiruromorpha</taxon>
        <taxon>Spiruroidea</taxon>
        <taxon>Gongylonematidae</taxon>
        <taxon>Gongylonema</taxon>
    </lineage>
</organism>
<sequence>MEGLEFADEFVKDRLKGELFDSLQLTSLYSVSVPPSAASCVVKTLLSNGIASTYYLLLNFKIIRKRALNLLIDETLGTVDELHTPSVMSRSRISQEYIDGRQCLYMAIAVTTLQ</sequence>
<reference evidence="1 2" key="2">
    <citation type="submission" date="2018-11" db="EMBL/GenBank/DDBJ databases">
        <authorList>
            <consortium name="Pathogen Informatics"/>
        </authorList>
    </citation>
    <scope>NUCLEOTIDE SEQUENCE [LARGE SCALE GENOMIC DNA]</scope>
</reference>
<protein>
    <submittedName>
        <fullName evidence="3">Rad21_Rec8 domain-containing protein</fullName>
    </submittedName>
</protein>
<proteinExistence type="predicted"/>
<evidence type="ECO:0000313" key="2">
    <source>
        <dbReference type="Proteomes" id="UP000271098"/>
    </source>
</evidence>
<gene>
    <name evidence="1" type="ORF">GPUH_LOCUS4907</name>
</gene>
<name>A0A183D865_9BILA</name>
<reference evidence="3" key="1">
    <citation type="submission" date="2016-06" db="UniProtKB">
        <authorList>
            <consortium name="WormBaseParasite"/>
        </authorList>
    </citation>
    <scope>IDENTIFICATION</scope>
</reference>
<dbReference type="AlphaFoldDB" id="A0A183D865"/>
<dbReference type="Proteomes" id="UP000271098">
    <property type="component" value="Unassembled WGS sequence"/>
</dbReference>
<dbReference type="WBParaSite" id="GPUH_0000491301-mRNA-1">
    <property type="protein sequence ID" value="GPUH_0000491301-mRNA-1"/>
    <property type="gene ID" value="GPUH_0000491301"/>
</dbReference>
<evidence type="ECO:0000313" key="3">
    <source>
        <dbReference type="WBParaSite" id="GPUH_0000491301-mRNA-1"/>
    </source>
</evidence>